<evidence type="ECO:0000256" key="23">
    <source>
        <dbReference type="SAM" id="SignalP"/>
    </source>
</evidence>
<dbReference type="SMR" id="A0A8C9KK02"/>
<dbReference type="PROSITE" id="PS01178">
    <property type="entry name" value="ANAPHYLATOXIN_2"/>
    <property type="match status" value="1"/>
</dbReference>
<dbReference type="Gene3D" id="2.40.50.120">
    <property type="match status" value="1"/>
</dbReference>
<dbReference type="Pfam" id="PF17790">
    <property type="entry name" value="MG1"/>
    <property type="match status" value="1"/>
</dbReference>
<dbReference type="PANTHER" id="PTHR11412:SF81">
    <property type="entry name" value="COMPLEMENT C3"/>
    <property type="match status" value="1"/>
</dbReference>
<evidence type="ECO:0000256" key="5">
    <source>
        <dbReference type="ARBA" id="ARBA00022553"/>
    </source>
</evidence>
<dbReference type="GO" id="GO:0004866">
    <property type="term" value="F:endopeptidase inhibitor activity"/>
    <property type="evidence" value="ECO:0007669"/>
    <property type="project" value="InterPro"/>
</dbReference>
<dbReference type="InterPro" id="IPR008993">
    <property type="entry name" value="TIMP-like_OB-fold"/>
</dbReference>
<dbReference type="GeneTree" id="ENSGT00940000154063"/>
<evidence type="ECO:0000256" key="1">
    <source>
        <dbReference type="ARBA" id="ARBA00003326"/>
    </source>
</evidence>
<evidence type="ECO:0000256" key="7">
    <source>
        <dbReference type="ARBA" id="ARBA00022729"/>
    </source>
</evidence>
<dbReference type="FunFam" id="2.60.40.1930:FF:000009">
    <property type="entry name" value="Complement C3"/>
    <property type="match status" value="1"/>
</dbReference>
<dbReference type="SMART" id="SM01419">
    <property type="entry name" value="Thiol-ester_cl"/>
    <property type="match status" value="1"/>
</dbReference>
<dbReference type="Pfam" id="PF01821">
    <property type="entry name" value="ANATO"/>
    <property type="match status" value="1"/>
</dbReference>
<name>A0A8C9KK02_PANTA</name>
<dbReference type="SMART" id="SM01359">
    <property type="entry name" value="A2M_N_2"/>
    <property type="match status" value="1"/>
</dbReference>
<keyword evidence="9" id="KW-0391">Immunity</keyword>
<evidence type="ECO:0000256" key="16">
    <source>
        <dbReference type="ARBA" id="ARBA00093362"/>
    </source>
</evidence>
<dbReference type="GO" id="GO:0006954">
    <property type="term" value="P:inflammatory response"/>
    <property type="evidence" value="ECO:0007669"/>
    <property type="project" value="UniProtKB-KW"/>
</dbReference>
<keyword evidence="8" id="KW-0443">Lipid metabolism</keyword>
<comment type="function">
    <text evidence="1">Acts as a chemoattractant for neutrophils in chronic inflammation.</text>
</comment>
<evidence type="ECO:0000256" key="12">
    <source>
        <dbReference type="ARBA" id="ARBA00023157"/>
    </source>
</evidence>
<organism evidence="26 27">
    <name type="scientific">Panthera tigris altaica</name>
    <name type="common">Siberian tiger</name>
    <dbReference type="NCBI Taxonomy" id="74533"/>
    <lineage>
        <taxon>Eukaryota</taxon>
        <taxon>Metazoa</taxon>
        <taxon>Chordata</taxon>
        <taxon>Craniata</taxon>
        <taxon>Vertebrata</taxon>
        <taxon>Euteleostomi</taxon>
        <taxon>Mammalia</taxon>
        <taxon>Eutheria</taxon>
        <taxon>Laurasiatheria</taxon>
        <taxon>Carnivora</taxon>
        <taxon>Feliformia</taxon>
        <taxon>Felidae</taxon>
        <taxon>Pantherinae</taxon>
        <taxon>Panthera</taxon>
    </lineage>
</organism>
<evidence type="ECO:0000256" key="11">
    <source>
        <dbReference type="ARBA" id="ARBA00022966"/>
    </source>
</evidence>
<evidence type="ECO:0000256" key="9">
    <source>
        <dbReference type="ARBA" id="ARBA00022859"/>
    </source>
</evidence>
<keyword evidence="27" id="KW-1185">Reference proteome</keyword>
<reference evidence="26" key="1">
    <citation type="submission" date="2025-08" db="UniProtKB">
        <authorList>
            <consortium name="Ensembl"/>
        </authorList>
    </citation>
    <scope>IDENTIFICATION</scope>
</reference>
<keyword evidence="6" id="KW-0399">Innate immunity</keyword>
<comment type="function">
    <text evidence="16">Non-enzymatic component of C5 convertase. Generated following cleavage by C3 convertase, it covalently attaches to the surface of pathogens, where it acts as an opsonin that marks the surface of antigens for removal. Complement C3b binds covalently via its reactive thioester, to cell surface carbohydrates or immune aggregates. Together with complement C4b, it then recruits the serine protease complement C2b to form the C5 convertase, which cleaves and activate C5, the next component of the complement pathways. In the alternative complement pathway, recruits the serine protease CFB to form the C5 convertase that cleaves and activates C5.</text>
</comment>
<dbReference type="InterPro" id="IPR050473">
    <property type="entry name" value="A2M/Complement_sys"/>
</dbReference>
<keyword evidence="12" id="KW-1015">Disulfide bond</keyword>
<keyword evidence="13" id="KW-0179">Complement alternate pathway</keyword>
<evidence type="ECO:0000256" key="10">
    <source>
        <dbReference type="ARBA" id="ARBA00022875"/>
    </source>
</evidence>
<evidence type="ECO:0000256" key="22">
    <source>
        <dbReference type="ARBA" id="ARBA00093555"/>
    </source>
</evidence>
<evidence type="ECO:0000313" key="26">
    <source>
        <dbReference type="Ensembl" id="ENSPTIP00000017069.1"/>
    </source>
</evidence>
<dbReference type="InterPro" id="IPR011626">
    <property type="entry name" value="Alpha-macroglobulin_TED"/>
</dbReference>
<feature type="chain" id="PRO_5034756457" evidence="23">
    <location>
        <begin position="24"/>
        <end position="1529"/>
    </location>
</feature>
<dbReference type="InterPro" id="IPR019742">
    <property type="entry name" value="MacrogloblnA2_CS"/>
</dbReference>
<dbReference type="SMART" id="SM00643">
    <property type="entry name" value="C345C"/>
    <property type="match status" value="1"/>
</dbReference>
<dbReference type="SMART" id="SM00104">
    <property type="entry name" value="ANATO"/>
    <property type="match status" value="1"/>
</dbReference>
<dbReference type="InterPro" id="IPR001134">
    <property type="entry name" value="Netrin_domain"/>
</dbReference>
<comment type="subunit">
    <text evidence="19">In absence of complement activation, the C3 precursor is first processed by the removal of 4 Arg residues, forming two chains, beta and alpha, linked by a disulfide bond.</text>
</comment>
<dbReference type="InterPro" id="IPR009048">
    <property type="entry name" value="A-macroglobulin_rcpt-bd"/>
</dbReference>
<comment type="subunit">
    <text evidence="22">Interacts with CFH. Interacts with CR2.</text>
</comment>
<dbReference type="InterPro" id="IPR047565">
    <property type="entry name" value="Alpha-macroglob_thiol-ester_cl"/>
</dbReference>
<dbReference type="Gene3D" id="1.50.10.20">
    <property type="match status" value="1"/>
</dbReference>
<evidence type="ECO:0000256" key="17">
    <source>
        <dbReference type="ARBA" id="ARBA00093400"/>
    </source>
</evidence>
<dbReference type="SUPFAM" id="SSF48239">
    <property type="entry name" value="Terpenoid cyclases/Protein prenyltransferases"/>
    <property type="match status" value="1"/>
</dbReference>
<dbReference type="InterPro" id="IPR040839">
    <property type="entry name" value="MG4"/>
</dbReference>
<dbReference type="Pfam" id="PF17789">
    <property type="entry name" value="MG4"/>
    <property type="match status" value="1"/>
</dbReference>
<dbReference type="SUPFAM" id="SSF50242">
    <property type="entry name" value="TIMP-like"/>
    <property type="match status" value="1"/>
</dbReference>
<accession>A0A8C9KK02</accession>
<dbReference type="FunFam" id="6.20.50.160:FF:000003">
    <property type="entry name" value="Complement C3"/>
    <property type="match status" value="1"/>
</dbReference>
<keyword evidence="5" id="KW-0597">Phosphoprotein</keyword>
<dbReference type="SUPFAM" id="SSF49410">
    <property type="entry name" value="Alpha-macroglobulin receptor domain"/>
    <property type="match status" value="1"/>
</dbReference>
<comment type="subcellular location">
    <subcellularLocation>
        <location evidence="2">Cell surface</location>
    </subcellularLocation>
    <subcellularLocation>
        <location evidence="3">Secreted</location>
    </subcellularLocation>
</comment>
<dbReference type="Pfam" id="PF07677">
    <property type="entry name" value="A2M_recep"/>
    <property type="match status" value="1"/>
</dbReference>
<evidence type="ECO:0000256" key="20">
    <source>
        <dbReference type="ARBA" id="ARBA00093492"/>
    </source>
</evidence>
<dbReference type="InterPro" id="IPR001599">
    <property type="entry name" value="Macroglobln_a2"/>
</dbReference>
<keyword evidence="4" id="KW-0964">Secreted</keyword>
<evidence type="ECO:0000256" key="13">
    <source>
        <dbReference type="ARBA" id="ARBA00023162"/>
    </source>
</evidence>
<dbReference type="Proteomes" id="UP000675900">
    <property type="component" value="Unassembled WGS sequence"/>
</dbReference>
<evidence type="ECO:0000256" key="18">
    <source>
        <dbReference type="ARBA" id="ARBA00093409"/>
    </source>
</evidence>
<dbReference type="InterPro" id="IPR018081">
    <property type="entry name" value="Anaphylatoxin_comp_syst"/>
</dbReference>
<dbReference type="FunFam" id="2.60.40.10:FF:000155">
    <property type="entry name" value="complement C3 isoform X1"/>
    <property type="match status" value="1"/>
</dbReference>
<evidence type="ECO:0000313" key="27">
    <source>
        <dbReference type="Proteomes" id="UP000675900"/>
    </source>
</evidence>
<dbReference type="Pfam" id="PF21308">
    <property type="entry name" value="C3_CUB2"/>
    <property type="match status" value="1"/>
</dbReference>
<dbReference type="Gene3D" id="1.20.50.70">
    <property type="match status" value="1"/>
</dbReference>
<dbReference type="GO" id="GO:0006957">
    <property type="term" value="P:complement activation, alternative pathway"/>
    <property type="evidence" value="ECO:0007669"/>
    <property type="project" value="UniProtKB-KW"/>
</dbReference>
<dbReference type="GO" id="GO:0006958">
    <property type="term" value="P:complement activation, classical pathway"/>
    <property type="evidence" value="ECO:0007669"/>
    <property type="project" value="UniProtKB-KW"/>
</dbReference>
<evidence type="ECO:0000256" key="6">
    <source>
        <dbReference type="ARBA" id="ARBA00022588"/>
    </source>
</evidence>
<proteinExistence type="predicted"/>
<dbReference type="FunFam" id="2.60.40.10:FF:001013">
    <property type="entry name" value="Complement C3"/>
    <property type="match status" value="1"/>
</dbReference>
<reference evidence="26" key="2">
    <citation type="submission" date="2025-09" db="UniProtKB">
        <authorList>
            <consortium name="Ensembl"/>
        </authorList>
    </citation>
    <scope>IDENTIFICATION</scope>
</reference>
<dbReference type="FunFam" id="1.50.10.20:FF:000008">
    <property type="entry name" value="Complement C3"/>
    <property type="match status" value="1"/>
</dbReference>
<keyword evidence="14" id="KW-0325">Glycoprotein</keyword>
<evidence type="ECO:0000256" key="2">
    <source>
        <dbReference type="ARBA" id="ARBA00004241"/>
    </source>
</evidence>
<dbReference type="InterPro" id="IPR011625">
    <property type="entry name" value="A2M_N_BRD"/>
</dbReference>
<dbReference type="Pfam" id="PF01759">
    <property type="entry name" value="NTR"/>
    <property type="match status" value="1"/>
</dbReference>
<evidence type="ECO:0000259" key="25">
    <source>
        <dbReference type="PROSITE" id="PS50189"/>
    </source>
</evidence>
<protein>
    <submittedName>
        <fullName evidence="26">Uncharacterized protein</fullName>
    </submittedName>
</protein>
<dbReference type="InterPro" id="IPR008930">
    <property type="entry name" value="Terpenoid_cyclase/PrenylTrfase"/>
</dbReference>
<keyword evidence="10" id="KW-0180">Complement pathway</keyword>
<dbReference type="InterPro" id="IPR048848">
    <property type="entry name" value="C3_CUB2"/>
</dbReference>
<dbReference type="PROSITE" id="PS00477">
    <property type="entry name" value="ALPHA_2_MACROGLOBULIN"/>
    <property type="match status" value="1"/>
</dbReference>
<dbReference type="Pfam" id="PF07703">
    <property type="entry name" value="A2M_BRD"/>
    <property type="match status" value="1"/>
</dbReference>
<dbReference type="FunFam" id="2.60.40.690:FF:000004">
    <property type="entry name" value="Complement C3"/>
    <property type="match status" value="1"/>
</dbReference>
<dbReference type="Gene3D" id="2.60.40.1930">
    <property type="match status" value="3"/>
</dbReference>
<dbReference type="SMART" id="SM01360">
    <property type="entry name" value="A2M"/>
    <property type="match status" value="1"/>
</dbReference>
<keyword evidence="15" id="KW-0395">Inflammatory response</keyword>
<evidence type="ECO:0000256" key="8">
    <source>
        <dbReference type="ARBA" id="ARBA00022832"/>
    </source>
</evidence>
<dbReference type="Gene3D" id="2.60.40.10">
    <property type="entry name" value="Immunoglobulins"/>
    <property type="match status" value="2"/>
</dbReference>
<dbReference type="Gene3D" id="2.60.40.690">
    <property type="entry name" value="Alpha-macroglobulin, receptor-binding domain"/>
    <property type="match status" value="1"/>
</dbReference>
<dbReference type="Gene3D" id="6.20.50.160">
    <property type="match status" value="1"/>
</dbReference>
<evidence type="ECO:0000256" key="4">
    <source>
        <dbReference type="ARBA" id="ARBA00022525"/>
    </source>
</evidence>
<dbReference type="PROSITE" id="PS50189">
    <property type="entry name" value="NTR"/>
    <property type="match status" value="1"/>
</dbReference>
<dbReference type="InterPro" id="IPR013783">
    <property type="entry name" value="Ig-like_fold"/>
</dbReference>
<dbReference type="Gene3D" id="2.60.120.1540">
    <property type="match status" value="1"/>
</dbReference>
<comment type="function">
    <text evidence="17">Adipogenic hormone that stimulates triglyceride synthesis and glucose transport in adipocytes, regulating fat storage and playing a role in postprandial triglyceride clearance. Appears to stimulate triglyceride synthesis via activation of the PLC, MAPK and AKT signaling pathways. Acts by binding to its receptor, C5AR2, activating G protein-coupled receptor signaling, promoting the phosphorylation, ARRB2-mediated internalization and endocytosis of C5AR2.</text>
</comment>
<dbReference type="Pfam" id="PF00207">
    <property type="entry name" value="A2M"/>
    <property type="match status" value="1"/>
</dbReference>
<keyword evidence="11" id="KW-0882">Thioester bond</keyword>
<dbReference type="GO" id="GO:0005615">
    <property type="term" value="C:extracellular space"/>
    <property type="evidence" value="ECO:0007669"/>
    <property type="project" value="InterPro"/>
</dbReference>
<comment type="function">
    <text evidence="18">Precursor of non-enzymatic components of the classical, alternative, lectin and GZMK complement pathways, which consist in a cascade of proteins that leads to phagocytosis and breakdown of pathogens and signaling that strengthens the adaptive immune system.</text>
</comment>
<dbReference type="InterPro" id="IPR018933">
    <property type="entry name" value="Netrin_module_non-TIMP"/>
</dbReference>
<dbReference type="Gene3D" id="1.20.91.20">
    <property type="entry name" value="Anaphylotoxins (complement system)"/>
    <property type="match status" value="1"/>
</dbReference>
<sequence length="1529" mass="171138">MGPASGPSLLLLLLLTTLPLAPGDPMFSMITPNILRLENEETVLLEAHDLENNIAVAVTVHDFPVKKQVLSSENSALTKDNNHMSTVKIKIPASKELTSEKGKKFVTIQADFGSTVVEKVVLVSFQSGYLFIQTDKPIYTPGSTVLYRIFTVDNDLLPVGRTVIALQDLPCPLPVLLSSSPPHLPLTHSAPATWALFLQAGSPFRRGASETLLPLRFLYGKNVDGIAFVIFGVQDGEQRISLPQSLTRVQVNDGSGEARLERKVLLSGVEPSGADALVGKSLYVSVTVILHSGSDMVEAERSGIPIVTSPYQIHFTKTSKFFKPGMPFDLMVFVTNPDGSPARNVPVETQDSSARSLTQVDGVAKLIINTPNKPVPLPITVITRKDGILESRQATSRMLAQPYKIMGSCSNYLHLSVPRVELKPGEDLNVNIHLRIDPTTTKQKDVYYYTYLVMNKGKLLKVGRQKRELGQDVVALPLTITEDFIPSFRLVVYYTCLNSNGQREVVADSVWVDVKDSCVGKLVVKGGRKEERVHLPGQQMTLKIEGDHGARVGLVVVDKGVFVLNKKNKLTQSKIWNVVEKADIGCTAGSGKDYAGVFTDAGLAFQTNTNLQTPDRTDPECPKPATRRRRSVMLMEKRMDKVGQYPKQLRKCCEHGMRENPMKFSCERRARFIQHEASCVKAFLDCCKYITQLRLNHTRSAHLGLARSESTCLISTKTMNIFLKDSITTWEILAVSLSNKKGICVADPYEVTVMQDFFIDLRLPYSVVRNEQVEIRAVLYNYQDVGELKVRVELLYNPAFCSLATAKKRYQQILKIPAKSSMAVPFVVVPLKVGLHEVEVKAAVYNRFIMDGVKKPLKVVVSPWGTCSPLSFGRGSCLPMLSTQVGDTDSETPRVMLGSPTMAQLTEDAIDAERLKHLIVTPSGCGEQNMIGMTPTVIAVHYLDQTDQWEKFGLEKRQDSLQLIEKGGSAWETLSAPATSRAGTRPSSKLTAYVVKVFSLAANLIAINSQVLCGAVKWLILEKQKPDGVFQEDGPVIHQEMTGGFRENEEKDVALTAFVLIALQEAKEFCNDQVNSLERSITKAGDYIEFHYRNLRRPYSVAIAGYALAQSGRLEKDLFEKFLSAAKERTRWEEPGKKLYSVEATSYALLALLVLKDFDFVRPVATWLNEQRYYGGGYGSTQATFMVFQALAQYQKDVPDHKDLNLEVSIELPSRNSLIKHTILWESASLLRSEETKKNEDFVVTAKGKGQGTLSVVTMYHAKLKSKRTCKKFDLRVDIRRAPEDVKRPQEALNTMILDICTKYLGEQDATMSILDISMMTGFSPDTGDLDLLSNGVDRYISKYELNKAFSNKNTLIIYLDKISHDQEDCLTLKLHQYFNMGLIQPGSVKVYSYYNLDENCIQFYHPDKEDGLLSKLCHKDMCRCAEENCFMHPMDEEITLDDRLDKACEPGVDYVYKTRLLKKELSEDFDDYIMVIQQIIKSGSDEVRVGQERRFISHIKCREALKLQEGKHYLMWGMSADLWGEKPK</sequence>
<comment type="subunit">
    <text evidence="20">During pregnancy, C3dg exists as a complex (probably a 2:2:2 heterohexamer) with AGT and the proform of PRG2. Interacts with CR2 (via the N-terminal Sushi domains 1 and 2).</text>
</comment>
<keyword evidence="7 23" id="KW-0732">Signal</keyword>
<dbReference type="Ensembl" id="ENSPTIT00000021257.1">
    <property type="protein sequence ID" value="ENSPTIP00000017069.1"/>
    <property type="gene ID" value="ENSPTIG00000015516.1"/>
</dbReference>
<dbReference type="InterPro" id="IPR041425">
    <property type="entry name" value="C3/4/5_MG1"/>
</dbReference>
<comment type="subunit">
    <text evidence="21">Complement C3b is composed of complement C3b and complement C3 beta chains that are associated via disulfide bonds. Non-enzymatic component of the C5 convertase, also named C4bC2bC3b, composed of the serine protease complement C2b (C2), complement C3b, as well as complement C4b (C4). Non-enzymatic component of the C5 convertase of the alternative complement pathways composed of the serine protease complement CFB and complement C3b. Interacts with CFP; interaction takes place together with CFB in the alternative complement system and allows the complex to become active. Interacts with CR1 (via Sushi 8 and Sushi 9 domains). Interacts with CFH.</text>
</comment>
<dbReference type="PANTHER" id="PTHR11412">
    <property type="entry name" value="MACROGLOBULIN / COMPLEMENT"/>
    <property type="match status" value="1"/>
</dbReference>
<evidence type="ECO:0000256" key="21">
    <source>
        <dbReference type="ARBA" id="ARBA00093550"/>
    </source>
</evidence>
<dbReference type="InterPro" id="IPR001840">
    <property type="entry name" value="Anaphylatoxn_comp_syst_dom"/>
</dbReference>
<feature type="domain" description="NTR" evidence="25">
    <location>
        <begin position="1430"/>
        <end position="1529"/>
    </location>
</feature>
<feature type="domain" description="Anaphylatoxin-like" evidence="24">
    <location>
        <begin position="652"/>
        <end position="687"/>
    </location>
</feature>
<evidence type="ECO:0000256" key="14">
    <source>
        <dbReference type="ARBA" id="ARBA00023180"/>
    </source>
</evidence>
<dbReference type="SMART" id="SM01361">
    <property type="entry name" value="A2M_recep"/>
    <property type="match status" value="1"/>
</dbReference>
<evidence type="ECO:0000256" key="3">
    <source>
        <dbReference type="ARBA" id="ARBA00004613"/>
    </source>
</evidence>
<dbReference type="CDD" id="cd02896">
    <property type="entry name" value="complement_C3_C4_C5"/>
    <property type="match status" value="1"/>
</dbReference>
<dbReference type="Gene3D" id="2.60.40.1940">
    <property type="match status" value="1"/>
</dbReference>
<keyword evidence="8" id="KW-0276">Fatty acid metabolism</keyword>
<dbReference type="InterPro" id="IPR000020">
    <property type="entry name" value="Anaphylatoxin/fibulin"/>
</dbReference>
<dbReference type="FunFam" id="2.40.50.120:FF:000013">
    <property type="entry name" value="Complement C3"/>
    <property type="match status" value="1"/>
</dbReference>
<dbReference type="Gene3D" id="2.20.130.20">
    <property type="match status" value="1"/>
</dbReference>
<dbReference type="SUPFAM" id="SSF47686">
    <property type="entry name" value="Anaphylotoxins (complement system)"/>
    <property type="match status" value="1"/>
</dbReference>
<dbReference type="PROSITE" id="PS01177">
    <property type="entry name" value="ANAPHYLATOXIN_1"/>
    <property type="match status" value="1"/>
</dbReference>
<dbReference type="FunFam" id="1.20.91.20:FF:000001">
    <property type="entry name" value="Complement C3"/>
    <property type="match status" value="1"/>
</dbReference>
<feature type="signal peptide" evidence="23">
    <location>
        <begin position="1"/>
        <end position="23"/>
    </location>
</feature>
<dbReference type="Pfam" id="PF07678">
    <property type="entry name" value="TED_complement"/>
    <property type="match status" value="1"/>
</dbReference>
<dbReference type="InterPro" id="IPR036595">
    <property type="entry name" value="A-macroglobulin_rcpt-bd_sf"/>
</dbReference>
<evidence type="ECO:0000256" key="19">
    <source>
        <dbReference type="ARBA" id="ARBA00093484"/>
    </source>
</evidence>
<dbReference type="GO" id="GO:0009986">
    <property type="term" value="C:cell surface"/>
    <property type="evidence" value="ECO:0007669"/>
    <property type="project" value="UniProtKB-SubCell"/>
</dbReference>
<dbReference type="GO" id="GO:0006631">
    <property type="term" value="P:fatty acid metabolic process"/>
    <property type="evidence" value="ECO:0007669"/>
    <property type="project" value="UniProtKB-KW"/>
</dbReference>
<dbReference type="FunFam" id="2.60.40.1930:FF:000008">
    <property type="entry name" value="Complement C3"/>
    <property type="match status" value="1"/>
</dbReference>
<dbReference type="PRINTS" id="PR00004">
    <property type="entry name" value="ANAPHYLATOXN"/>
</dbReference>
<evidence type="ECO:0000256" key="15">
    <source>
        <dbReference type="ARBA" id="ARBA00023198"/>
    </source>
</evidence>
<evidence type="ECO:0000259" key="24">
    <source>
        <dbReference type="PROSITE" id="PS01178"/>
    </source>
</evidence>
<dbReference type="CDD" id="cd00017">
    <property type="entry name" value="ANATO"/>
    <property type="match status" value="1"/>
</dbReference>
<dbReference type="FunFam" id="2.60.40.1940:FF:000001">
    <property type="entry name" value="Complement component C3"/>
    <property type="match status" value="1"/>
</dbReference>